<dbReference type="EMBL" id="LSDK01000076">
    <property type="protein sequence ID" value="KXB76170.1"/>
    <property type="molecule type" value="Genomic_DNA"/>
</dbReference>
<dbReference type="Proteomes" id="UP000070224">
    <property type="component" value="Unassembled WGS sequence"/>
</dbReference>
<dbReference type="PATRIC" id="fig|322095.3.peg.1091"/>
<protein>
    <recommendedName>
        <fullName evidence="4">SusD/RagB family nutrient-binding outer membrane lipoprotein</fullName>
    </recommendedName>
</protein>
<feature type="chain" id="PRO_5007462116" description="SusD/RagB family nutrient-binding outer membrane lipoprotein" evidence="1">
    <location>
        <begin position="26"/>
        <end position="643"/>
    </location>
</feature>
<gene>
    <name evidence="2" type="ORF">HMPREF3185_01107</name>
</gene>
<organism evidence="2 3">
    <name type="scientific">Porphyromonas somerae</name>
    <dbReference type="NCBI Taxonomy" id="322095"/>
    <lineage>
        <taxon>Bacteria</taxon>
        <taxon>Pseudomonadati</taxon>
        <taxon>Bacteroidota</taxon>
        <taxon>Bacteroidia</taxon>
        <taxon>Bacteroidales</taxon>
        <taxon>Porphyromonadaceae</taxon>
        <taxon>Porphyromonas</taxon>
    </lineage>
</organism>
<evidence type="ECO:0000256" key="1">
    <source>
        <dbReference type="SAM" id="SignalP"/>
    </source>
</evidence>
<dbReference type="STRING" id="322095.HMPREF3185_01107"/>
<dbReference type="Pfam" id="PF12741">
    <property type="entry name" value="SusD-like"/>
    <property type="match status" value="2"/>
</dbReference>
<evidence type="ECO:0000313" key="3">
    <source>
        <dbReference type="Proteomes" id="UP000070224"/>
    </source>
</evidence>
<name>A0A134B8F8_9PORP</name>
<proteinExistence type="predicted"/>
<dbReference type="SUPFAM" id="SSF48452">
    <property type="entry name" value="TPR-like"/>
    <property type="match status" value="1"/>
</dbReference>
<dbReference type="PROSITE" id="PS51257">
    <property type="entry name" value="PROKAR_LIPOPROTEIN"/>
    <property type="match status" value="1"/>
</dbReference>
<reference evidence="3" key="1">
    <citation type="submission" date="2016-01" db="EMBL/GenBank/DDBJ databases">
        <authorList>
            <person name="Mitreva M."/>
            <person name="Pepin K.H."/>
            <person name="Mihindukulasuriya K.A."/>
            <person name="Fulton R."/>
            <person name="Fronick C."/>
            <person name="O'Laughlin M."/>
            <person name="Miner T."/>
            <person name="Herter B."/>
            <person name="Rosa B.A."/>
            <person name="Cordes M."/>
            <person name="Tomlinson C."/>
            <person name="Wollam A."/>
            <person name="Palsikar V.B."/>
            <person name="Mardis E.R."/>
            <person name="Wilson R.K."/>
        </authorList>
    </citation>
    <scope>NUCLEOTIDE SEQUENCE [LARGE SCALE GENOMIC DNA]</scope>
    <source>
        <strain evidence="3">KA00683</strain>
    </source>
</reference>
<keyword evidence="1" id="KW-0732">Signal</keyword>
<evidence type="ECO:0000313" key="2">
    <source>
        <dbReference type="EMBL" id="KXB76170.1"/>
    </source>
</evidence>
<sequence>MYIMNKKNILLWGLCLCATMGIASCRDFDEVNTNPTAASQDQVLPEYLINRAIIAAQQNPHVAERAFVLYWKTGGHQHRGGGLAVGGFSDGWSSDYYSRMAEECLKPLTDAIAMCEKRIKDGTARTYDKSLQQVARIWRVYMLSELCDNFGVVSIDGYQGGNPTYVGAKEAYAYMLTELKEAADILATAPGSDNGETNKLDRAYGYNTAKWRAYANSMRMRLSMRLSEVDATTAKTHFEEAAAAGGITSASDRFEVQEKDGWDDLTGVMSRQWNHQILSPTYSNLVLGLGGVSSATQLTDSRYSSHIKPADYLGVRYDKHFPLTTTDPSAGFYMDGLPGIIDPRAYKTFIIAGDTENPDFCFYPSWSKAATTTEYKLKDATDKEKDFKTINAKYTWNAWVGGSWGDLNAINDLVQVGTMPRLGLKYRNSTNKRVFFGEWETYFLIAEAAVRGWTVPLTGKDAYEKGIRASFAYQGAGSVDSYLTSQTYNRVGTSVAWDHTTEPAATVTMKCTNGYTGQTENYTYRYPEMKSRLYKAAMNDHLTKIITQKFIANTPWLPLETWSDHRRLGLPFFETPAVEKALDNMPQLTASTYSTVSVDYYPQRLPLPSSIINGNKPGYESAIKALGGEDKVFTPIYWAKKKQ</sequence>
<comment type="caution">
    <text evidence="2">The sequence shown here is derived from an EMBL/GenBank/DDBJ whole genome shotgun (WGS) entry which is preliminary data.</text>
</comment>
<dbReference type="InterPro" id="IPR024302">
    <property type="entry name" value="SusD-like"/>
</dbReference>
<keyword evidence="3" id="KW-1185">Reference proteome</keyword>
<dbReference type="Gene3D" id="1.25.40.390">
    <property type="match status" value="2"/>
</dbReference>
<evidence type="ECO:0008006" key="4">
    <source>
        <dbReference type="Google" id="ProtNLM"/>
    </source>
</evidence>
<dbReference type="AlphaFoldDB" id="A0A134B8F8"/>
<accession>A0A134B8F8</accession>
<dbReference type="InterPro" id="IPR011990">
    <property type="entry name" value="TPR-like_helical_dom_sf"/>
</dbReference>
<feature type="signal peptide" evidence="1">
    <location>
        <begin position="1"/>
        <end position="25"/>
    </location>
</feature>